<dbReference type="SMART" id="SM01207">
    <property type="entry name" value="G3P_acyltransf"/>
    <property type="match status" value="1"/>
</dbReference>
<dbReference type="HAMAP" id="MF_01043">
    <property type="entry name" value="PlsY"/>
    <property type="match status" value="1"/>
</dbReference>
<gene>
    <name evidence="10" type="primary">plsY</name>
    <name evidence="11" type="ORF">FD47_GL002885</name>
</gene>
<name>A0A0R1YYV5_9LACO</name>
<evidence type="ECO:0000313" key="11">
    <source>
        <dbReference type="EMBL" id="KRM44779.1"/>
    </source>
</evidence>
<keyword evidence="4 10" id="KW-0812">Transmembrane</keyword>
<dbReference type="GO" id="GO:0008654">
    <property type="term" value="P:phospholipid biosynthetic process"/>
    <property type="evidence" value="ECO:0007669"/>
    <property type="project" value="UniProtKB-UniRule"/>
</dbReference>
<accession>A0A0R1YYV5</accession>
<keyword evidence="11" id="KW-0012">Acyltransferase</keyword>
<proteinExistence type="inferred from homology"/>
<feature type="transmembrane region" description="Helical" evidence="10">
    <location>
        <begin position="56"/>
        <end position="79"/>
    </location>
</feature>
<comment type="caution">
    <text evidence="11">The sequence shown here is derived from an EMBL/GenBank/DDBJ whole genome shotgun (WGS) entry which is preliminary data.</text>
</comment>
<keyword evidence="5 10" id="KW-1133">Transmembrane helix</keyword>
<evidence type="ECO:0000256" key="3">
    <source>
        <dbReference type="ARBA" id="ARBA00022679"/>
    </source>
</evidence>
<comment type="catalytic activity">
    <reaction evidence="10">
        <text>an acyl phosphate + sn-glycerol 3-phosphate = a 1-acyl-sn-glycero-3-phosphate + phosphate</text>
        <dbReference type="Rhea" id="RHEA:34075"/>
        <dbReference type="ChEBI" id="CHEBI:43474"/>
        <dbReference type="ChEBI" id="CHEBI:57597"/>
        <dbReference type="ChEBI" id="CHEBI:57970"/>
        <dbReference type="ChEBI" id="CHEBI:59918"/>
        <dbReference type="EC" id="2.3.1.275"/>
    </reaction>
</comment>
<evidence type="ECO:0000256" key="2">
    <source>
        <dbReference type="ARBA" id="ARBA00022516"/>
    </source>
</evidence>
<evidence type="ECO:0000256" key="7">
    <source>
        <dbReference type="ARBA" id="ARBA00023136"/>
    </source>
</evidence>
<comment type="subcellular location">
    <subcellularLocation>
        <location evidence="10">Cell membrane</location>
        <topology evidence="10">Multi-pass membrane protein</topology>
    </subcellularLocation>
</comment>
<keyword evidence="2 10" id="KW-0444">Lipid biosynthesis</keyword>
<dbReference type="AlphaFoldDB" id="A0A0R1YYV5"/>
<comment type="pathway">
    <text evidence="10">Lipid metabolism; phospholipid metabolism.</text>
</comment>
<sequence>MGLSMNSSIVEIILSLVIAYLLGSIPSGVWIGKVFFHIDIRRHGSGNIGTTNTYRILGPVAGSIVMIMDISKGAVATLLPSMLHISGISPLIFGLAAILGHTFSIFDHFKGGKAVATSAGMLLAYQPLMFGVAAGVWIVMILLTSMVSLASLVAFPCVTIAIFFTHDTFLFILAVILTGFIYYRHRGNIKRIIKGTENMVPFGLGNALRTRHQQS</sequence>
<evidence type="ECO:0000256" key="8">
    <source>
        <dbReference type="ARBA" id="ARBA00023209"/>
    </source>
</evidence>
<evidence type="ECO:0000256" key="5">
    <source>
        <dbReference type="ARBA" id="ARBA00022989"/>
    </source>
</evidence>
<dbReference type="PANTHER" id="PTHR30309">
    <property type="entry name" value="INNER MEMBRANE PROTEIN YGIH"/>
    <property type="match status" value="1"/>
</dbReference>
<evidence type="ECO:0000256" key="6">
    <source>
        <dbReference type="ARBA" id="ARBA00023098"/>
    </source>
</evidence>
<dbReference type="GO" id="GO:0005886">
    <property type="term" value="C:plasma membrane"/>
    <property type="evidence" value="ECO:0007669"/>
    <property type="project" value="UniProtKB-SubCell"/>
</dbReference>
<feature type="transmembrane region" description="Helical" evidence="10">
    <location>
        <begin position="12"/>
        <end position="36"/>
    </location>
</feature>
<keyword evidence="7 10" id="KW-0472">Membrane</keyword>
<comment type="similarity">
    <text evidence="10">Belongs to the PlsY family.</text>
</comment>
<dbReference type="EC" id="2.3.1.275" evidence="10"/>
<dbReference type="InterPro" id="IPR003811">
    <property type="entry name" value="G3P_acylTferase_PlsY"/>
</dbReference>
<keyword evidence="8 10" id="KW-0594">Phospholipid biosynthesis</keyword>
<comment type="subunit">
    <text evidence="10">Probably interacts with PlsX.</text>
</comment>
<keyword evidence="3 10" id="KW-0808">Transferase</keyword>
<feature type="transmembrane region" description="Helical" evidence="10">
    <location>
        <begin position="160"/>
        <end position="183"/>
    </location>
</feature>
<evidence type="ECO:0000256" key="1">
    <source>
        <dbReference type="ARBA" id="ARBA00022475"/>
    </source>
</evidence>
<dbReference type="UniPathway" id="UPA00085"/>
<reference evidence="11 12" key="1">
    <citation type="journal article" date="2015" name="Genome Announc.">
        <title>Expanding the biotechnology potential of lactobacilli through comparative genomics of 213 strains and associated genera.</title>
        <authorList>
            <person name="Sun Z."/>
            <person name="Harris H.M."/>
            <person name="McCann A."/>
            <person name="Guo C."/>
            <person name="Argimon S."/>
            <person name="Zhang W."/>
            <person name="Yang X."/>
            <person name="Jeffery I.B."/>
            <person name="Cooney J.C."/>
            <person name="Kagawa T.F."/>
            <person name="Liu W."/>
            <person name="Song Y."/>
            <person name="Salvetti E."/>
            <person name="Wrobel A."/>
            <person name="Rasinkangas P."/>
            <person name="Parkhill J."/>
            <person name="Rea M.C."/>
            <person name="O'Sullivan O."/>
            <person name="Ritari J."/>
            <person name="Douillard F.P."/>
            <person name="Paul Ross R."/>
            <person name="Yang R."/>
            <person name="Briner A.E."/>
            <person name="Felis G.E."/>
            <person name="de Vos W.M."/>
            <person name="Barrangou R."/>
            <person name="Klaenhammer T.R."/>
            <person name="Caufield P.W."/>
            <person name="Cui Y."/>
            <person name="Zhang H."/>
            <person name="O'Toole P.W."/>
        </authorList>
    </citation>
    <scope>NUCLEOTIDE SEQUENCE [LARGE SCALE GENOMIC DNA]</scope>
    <source>
        <strain evidence="11 12">DSM 18390</strain>
    </source>
</reference>
<dbReference type="EMBL" id="AZFZ01000009">
    <property type="protein sequence ID" value="KRM44779.1"/>
    <property type="molecule type" value="Genomic_DNA"/>
</dbReference>
<evidence type="ECO:0000313" key="12">
    <source>
        <dbReference type="Proteomes" id="UP000051010"/>
    </source>
</evidence>
<evidence type="ECO:0000256" key="9">
    <source>
        <dbReference type="ARBA" id="ARBA00023264"/>
    </source>
</evidence>
<feature type="transmembrane region" description="Helical" evidence="10">
    <location>
        <begin position="85"/>
        <end position="106"/>
    </location>
</feature>
<dbReference type="PANTHER" id="PTHR30309:SF0">
    <property type="entry name" value="GLYCEROL-3-PHOSPHATE ACYLTRANSFERASE-RELATED"/>
    <property type="match status" value="1"/>
</dbReference>
<feature type="transmembrane region" description="Helical" evidence="10">
    <location>
        <begin position="127"/>
        <end position="154"/>
    </location>
</feature>
<dbReference type="NCBIfam" id="TIGR00023">
    <property type="entry name" value="glycerol-3-phosphate 1-O-acyltransferase PlsY"/>
    <property type="match status" value="1"/>
</dbReference>
<dbReference type="GO" id="GO:0043772">
    <property type="term" value="F:acyl-phosphate glycerol-3-phosphate acyltransferase activity"/>
    <property type="evidence" value="ECO:0007669"/>
    <property type="project" value="UniProtKB-UniRule"/>
</dbReference>
<evidence type="ECO:0000256" key="4">
    <source>
        <dbReference type="ARBA" id="ARBA00022692"/>
    </source>
</evidence>
<keyword evidence="9 10" id="KW-1208">Phospholipid metabolism</keyword>
<evidence type="ECO:0000256" key="10">
    <source>
        <dbReference type="HAMAP-Rule" id="MF_01043"/>
    </source>
</evidence>
<keyword evidence="6 10" id="KW-0443">Lipid metabolism</keyword>
<protein>
    <recommendedName>
        <fullName evidence="10">Glycerol-3-phosphate acyltransferase</fullName>
    </recommendedName>
    <alternativeName>
        <fullName evidence="10">Acyl-PO4 G3P acyltransferase</fullName>
    </alternativeName>
    <alternativeName>
        <fullName evidence="10">Acyl-phosphate--glycerol-3-phosphate acyltransferase</fullName>
    </alternativeName>
    <alternativeName>
        <fullName evidence="10">G3P acyltransferase</fullName>
        <shortName evidence="10">GPAT</shortName>
        <ecNumber evidence="10">2.3.1.275</ecNumber>
    </alternativeName>
    <alternativeName>
        <fullName evidence="10">Lysophosphatidic acid synthase</fullName>
        <shortName evidence="10">LPA synthase</shortName>
    </alternativeName>
</protein>
<keyword evidence="1 10" id="KW-1003">Cell membrane</keyword>
<dbReference type="PATRIC" id="fig|1423786.4.peg.3036"/>
<dbReference type="Pfam" id="PF02660">
    <property type="entry name" value="G3P_acyltransf"/>
    <property type="match status" value="1"/>
</dbReference>
<dbReference type="Proteomes" id="UP000051010">
    <property type="component" value="Unassembled WGS sequence"/>
</dbReference>
<organism evidence="11 12">
    <name type="scientific">Lentilactobacillus parafarraginis DSM 18390 = JCM 14109</name>
    <dbReference type="NCBI Taxonomy" id="1423786"/>
    <lineage>
        <taxon>Bacteria</taxon>
        <taxon>Bacillati</taxon>
        <taxon>Bacillota</taxon>
        <taxon>Bacilli</taxon>
        <taxon>Lactobacillales</taxon>
        <taxon>Lactobacillaceae</taxon>
        <taxon>Lentilactobacillus</taxon>
    </lineage>
</organism>
<comment type="function">
    <text evidence="10">Catalyzes the transfer of an acyl group from acyl-phosphate (acyl-PO(4)) to glycerol-3-phosphate (G3P) to form lysophosphatidic acid (LPA). This enzyme utilizes acyl-phosphate as fatty acyl donor, but not acyl-CoA or acyl-ACP.</text>
</comment>